<gene>
    <name evidence="1" type="ORF">R5R33_03300</name>
</gene>
<protein>
    <submittedName>
        <fullName evidence="1">Uncharacterized protein</fullName>
    </submittedName>
</protein>
<evidence type="ECO:0000313" key="2">
    <source>
        <dbReference type="Proteomes" id="UP001302477"/>
    </source>
</evidence>
<dbReference type="RefSeq" id="WP_318954635.1">
    <property type="nucleotide sequence ID" value="NZ_CP137555.1"/>
</dbReference>
<dbReference type="AlphaFoldDB" id="A0AAU0N1Q1"/>
<organism evidence="1 2">
    <name type="scientific">Microbulbifer pacificus</name>
    <dbReference type="NCBI Taxonomy" id="407164"/>
    <lineage>
        <taxon>Bacteria</taxon>
        <taxon>Pseudomonadati</taxon>
        <taxon>Pseudomonadota</taxon>
        <taxon>Gammaproteobacteria</taxon>
        <taxon>Cellvibrionales</taxon>
        <taxon>Microbulbiferaceae</taxon>
        <taxon>Microbulbifer</taxon>
    </lineage>
</organism>
<dbReference type="Proteomes" id="UP001302477">
    <property type="component" value="Chromosome"/>
</dbReference>
<evidence type="ECO:0000313" key="1">
    <source>
        <dbReference type="EMBL" id="WOX06177.1"/>
    </source>
</evidence>
<dbReference type="KEGG" id="mpaf:R5R33_03300"/>
<keyword evidence="2" id="KW-1185">Reference proteome</keyword>
<reference evidence="1 2" key="1">
    <citation type="submission" date="2023-10" db="EMBL/GenBank/DDBJ databases">
        <title>Description of Microbulbifer bruguierae sp. nov., isolated from the sediments of mangrove plant Bruguiera sexangula and comparative genomic analyses of the genus Microbulbifer.</title>
        <authorList>
            <person name="Long M."/>
        </authorList>
    </citation>
    <scope>NUCLEOTIDE SEQUENCE [LARGE SCALE GENOMIC DNA]</scope>
    <source>
        <strain evidence="1 2">SPO729</strain>
    </source>
</reference>
<name>A0AAU0N1Q1_9GAMM</name>
<accession>A0AAU0N1Q1</accession>
<proteinExistence type="predicted"/>
<sequence>MKFECKFFLLSIGLVLSVGAFGQNVVKKVELVAAHETVLLPLMAQSQELQDQAAKPAEPSPLIWVFRHRRVKQCQGEDMSLDESRAKLKESGVAAHESHCGFRTDQVFLAGCGEPTGRILLHLIRANALDAAIDAGYGPAEQITYQKVECTDEATP</sequence>
<dbReference type="EMBL" id="CP137555">
    <property type="protein sequence ID" value="WOX06177.1"/>
    <property type="molecule type" value="Genomic_DNA"/>
</dbReference>